<organism evidence="1 2">
    <name type="scientific">Coniosporium tulheliwenetii</name>
    <dbReference type="NCBI Taxonomy" id="3383036"/>
    <lineage>
        <taxon>Eukaryota</taxon>
        <taxon>Fungi</taxon>
        <taxon>Dikarya</taxon>
        <taxon>Ascomycota</taxon>
        <taxon>Pezizomycotina</taxon>
        <taxon>Dothideomycetes</taxon>
        <taxon>Dothideomycetes incertae sedis</taxon>
        <taxon>Coniosporium</taxon>
    </lineage>
</organism>
<gene>
    <name evidence="1" type="ORF">H2199_001110</name>
</gene>
<sequence length="952" mass="104112">MATTQSSPLPQGFLEGPAPKITISRIDFAKSPLPEYTDLYAVVLDGVLSPEECNTLIAAAESTTAGQWERAMVNIGGGRQMMATDTRNCGRIIWDSRDVVGKLWARCEPHVPELLSLQQWPKVTGNGPAKRKETWKMTRLNERMRFLKYTTGEYFRPHCDGCYETPDRTERSYFTLHLYLNDAKSDPNGHPLQGGATTFHSYSMKERLDVVPKIGRVLIFQHNYLIHSGDDVVKGTKLTMRTDVMYAKEKKESGAERNLEQLSSARCADEEMWSRTKSTGKAGFDKLYGWVDKLGPPVNKLSNKLGSEAFWPTTLDKESDKAARILQSFCKDGFYQEETLGTADSPKSKQKVLQKVSPEVIRNAKGLAIFTTMRTGLWVSGAGGSGVLIARKPDGAWSPPSGIMTQTIGLGLLVGVDIYDCLLVINTQEALDAFSRLRCTLGTDISAVAGPVGIGAHLETEVHKRQAPIFTYIKSRGLYIGVQIDGTIVIERTDENERFYNERMPVADILAGKVLHPPFETRALLETIKAAQGDTDVDEKFLPVEPAPSDFEIVQDKPLFGVPTKEDPDPYGVLALEKEGFEIREAGTHRRPSSEQFEFNPSPLSPIYSAFSRKSIDGRTESRKSSIHSSWRISALSAAERPSSKSSEPSKPSEPSRMTDMSTQTDFEEPSSPVSRRSSSTNGHAKMGEIPENRSTDDISEPIINGSISANGDISVSRSSYHEQRRASASASSIKRKSLPDTTGYPEPPRTASVPTIPVRQSMDLSYADEEPEVAIVQAVRRSPAPQFISRAGIGARLVTVTKPTPPKLPPRNPIRDRKRPLVVDASPVTPTEAEGSTTSSTVTETEDRKSVSPHRGSGSSDLGRRSSATSFDSISSGEEMSAVSGRVAKMGLRSDSASGERKKVDASATMPGAFGTAGETDEFHSLPVTPDGDARPWSSGGKDGTYLSYRT</sequence>
<reference evidence="1" key="1">
    <citation type="submission" date="2022-10" db="EMBL/GenBank/DDBJ databases">
        <title>Culturing micro-colonial fungi from biological soil crusts in the Mojave desert and describing Neophaeococcomyces mojavensis, and introducing the new genera and species Taxawa tesnikishii.</title>
        <authorList>
            <person name="Kurbessoian T."/>
            <person name="Stajich J.E."/>
        </authorList>
    </citation>
    <scope>NUCLEOTIDE SEQUENCE</scope>
    <source>
        <strain evidence="1">JES_115</strain>
    </source>
</reference>
<keyword evidence="2" id="KW-1185">Reference proteome</keyword>
<proteinExistence type="predicted"/>
<name>A0ACC2ZKX5_9PEZI</name>
<evidence type="ECO:0000313" key="2">
    <source>
        <dbReference type="Proteomes" id="UP001172680"/>
    </source>
</evidence>
<comment type="caution">
    <text evidence="1">The sequence shown here is derived from an EMBL/GenBank/DDBJ whole genome shotgun (WGS) entry which is preliminary data.</text>
</comment>
<evidence type="ECO:0000313" key="1">
    <source>
        <dbReference type="EMBL" id="KAJ9648257.1"/>
    </source>
</evidence>
<dbReference type="Proteomes" id="UP001172680">
    <property type="component" value="Unassembled WGS sequence"/>
</dbReference>
<accession>A0ACC2ZKX5</accession>
<dbReference type="EMBL" id="JAPDRP010000003">
    <property type="protein sequence ID" value="KAJ9648257.1"/>
    <property type="molecule type" value="Genomic_DNA"/>
</dbReference>
<protein>
    <submittedName>
        <fullName evidence="1">Uncharacterized protein</fullName>
    </submittedName>
</protein>